<dbReference type="AlphaFoldDB" id="F1A4V3"/>
<keyword evidence="8" id="KW-0812">Transmembrane</keyword>
<keyword evidence="7" id="KW-0949">S-adenosyl-L-methionine</keyword>
<dbReference type="OMA" id="QDSPCPI"/>
<evidence type="ECO:0000256" key="3">
    <source>
        <dbReference type="ARBA" id="ARBA00011890"/>
    </source>
</evidence>
<keyword evidence="5" id="KW-0489">Methyltransferase</keyword>
<dbReference type="Proteomes" id="UP000001064">
    <property type="component" value="Unassembled WGS sequence"/>
</dbReference>
<evidence type="ECO:0000256" key="2">
    <source>
        <dbReference type="ARBA" id="ARBA00005369"/>
    </source>
</evidence>
<proteinExistence type="inferred from homology"/>
<evidence type="ECO:0000256" key="6">
    <source>
        <dbReference type="ARBA" id="ARBA00022679"/>
    </source>
</evidence>
<evidence type="ECO:0000313" key="9">
    <source>
        <dbReference type="EMBL" id="EGC28773.1"/>
    </source>
</evidence>
<comment type="subcellular location">
    <subcellularLocation>
        <location evidence="1">Cytoplasm</location>
    </subcellularLocation>
</comment>
<sequence>MKRFIEDNKTSLIVSLGVITVSSLAYLSYKQEFFKRRINPLPQTQNELVDLLHYQKRMVLNRDIVKTLRYVDRKLFLDEDCKNPYYDEPKPIGYNATISAPHMHAVMLDYLAAYIPKNNGLALDIGSGSGFVSACLADLMGATGKVVGVEHIPELVDRAKNSINKLDSELLNRIEFKVGDGIQGYDNGTKYDVIYLGAAIESLGVAATLIDQLKQGGRMIMPVGKSEDFHELMIVDKDIDGMVSVKSCGVVRFVPLVKNKEEQLSIYKSPNQTKSPDYSCS</sequence>
<keyword evidence="4" id="KW-0963">Cytoplasm</keyword>
<dbReference type="PANTHER" id="PTHR11579">
    <property type="entry name" value="PROTEIN-L-ISOASPARTATE O-METHYLTRANSFERASE"/>
    <property type="match status" value="1"/>
</dbReference>
<dbReference type="FunFam" id="3.40.50.150:FF:000556">
    <property type="entry name" value="Probable protein-L-isoaspartate O-methyltransferase"/>
    <property type="match status" value="1"/>
</dbReference>
<dbReference type="GO" id="GO:0005737">
    <property type="term" value="C:cytoplasm"/>
    <property type="evidence" value="ECO:0000318"/>
    <property type="project" value="GO_Central"/>
</dbReference>
<dbReference type="EMBL" id="GL871547">
    <property type="protein sequence ID" value="EGC28773.1"/>
    <property type="molecule type" value="Genomic_DNA"/>
</dbReference>
<keyword evidence="6" id="KW-0808">Transferase</keyword>
<keyword evidence="8" id="KW-1133">Transmembrane helix</keyword>
<evidence type="ECO:0000313" key="10">
    <source>
        <dbReference type="Proteomes" id="UP000001064"/>
    </source>
</evidence>
<dbReference type="KEGG" id="dpp:DICPUDRAFT_90799"/>
<evidence type="ECO:0000256" key="5">
    <source>
        <dbReference type="ARBA" id="ARBA00022603"/>
    </source>
</evidence>
<dbReference type="GO" id="GO:0004719">
    <property type="term" value="F:protein-L-isoaspartate (D-aspartate) O-methyltransferase activity"/>
    <property type="evidence" value="ECO:0000318"/>
    <property type="project" value="GO_Central"/>
</dbReference>
<dbReference type="EC" id="2.1.1.77" evidence="3"/>
<dbReference type="PANTHER" id="PTHR11579:SF0">
    <property type="entry name" value="PROTEIN-L-ISOASPARTATE(D-ASPARTATE) O-METHYLTRANSFERASE"/>
    <property type="match status" value="1"/>
</dbReference>
<keyword evidence="8" id="KW-0472">Membrane</keyword>
<reference evidence="10" key="1">
    <citation type="journal article" date="2011" name="Genome Biol.">
        <title>Comparative genomics of the social amoebae Dictyostelium discoideum and Dictyostelium purpureum.</title>
        <authorList>
            <consortium name="US DOE Joint Genome Institute (JGI-PGF)"/>
            <person name="Sucgang R."/>
            <person name="Kuo A."/>
            <person name="Tian X."/>
            <person name="Salerno W."/>
            <person name="Parikh A."/>
            <person name="Feasley C.L."/>
            <person name="Dalin E."/>
            <person name="Tu H."/>
            <person name="Huang E."/>
            <person name="Barry K."/>
            <person name="Lindquist E."/>
            <person name="Shapiro H."/>
            <person name="Bruce D."/>
            <person name="Schmutz J."/>
            <person name="Salamov A."/>
            <person name="Fey P."/>
            <person name="Gaudet P."/>
            <person name="Anjard C."/>
            <person name="Babu M.M."/>
            <person name="Basu S."/>
            <person name="Bushmanova Y."/>
            <person name="van der Wel H."/>
            <person name="Katoh-Kurasawa M."/>
            <person name="Dinh C."/>
            <person name="Coutinho P.M."/>
            <person name="Saito T."/>
            <person name="Elias M."/>
            <person name="Schaap P."/>
            <person name="Kay R.R."/>
            <person name="Henrissat B."/>
            <person name="Eichinger L."/>
            <person name="Rivero F."/>
            <person name="Putnam N.H."/>
            <person name="West C.M."/>
            <person name="Loomis W.F."/>
            <person name="Chisholm R.L."/>
            <person name="Shaulsky G."/>
            <person name="Strassmann J.E."/>
            <person name="Queller D.C."/>
            <person name="Kuspa A."/>
            <person name="Grigoriev I.V."/>
        </authorList>
    </citation>
    <scope>NUCLEOTIDE SEQUENCE [LARGE SCALE GENOMIC DNA]</scope>
    <source>
        <strain evidence="10">QSDP1</strain>
    </source>
</reference>
<evidence type="ECO:0000256" key="8">
    <source>
        <dbReference type="SAM" id="Phobius"/>
    </source>
</evidence>
<dbReference type="SUPFAM" id="SSF53335">
    <property type="entry name" value="S-adenosyl-L-methionine-dependent methyltransferases"/>
    <property type="match status" value="1"/>
</dbReference>
<dbReference type="GeneID" id="10507233"/>
<dbReference type="NCBIfam" id="TIGR00080">
    <property type="entry name" value="pimt"/>
    <property type="match status" value="1"/>
</dbReference>
<keyword evidence="10" id="KW-1185">Reference proteome</keyword>
<dbReference type="GO" id="GO:0032259">
    <property type="term" value="P:methylation"/>
    <property type="evidence" value="ECO:0007669"/>
    <property type="project" value="UniProtKB-KW"/>
</dbReference>
<feature type="transmembrane region" description="Helical" evidence="8">
    <location>
        <begin position="12"/>
        <end position="29"/>
    </location>
</feature>
<evidence type="ECO:0000256" key="1">
    <source>
        <dbReference type="ARBA" id="ARBA00004496"/>
    </source>
</evidence>
<dbReference type="CDD" id="cd02440">
    <property type="entry name" value="AdoMet_MTases"/>
    <property type="match status" value="1"/>
</dbReference>
<evidence type="ECO:0000256" key="7">
    <source>
        <dbReference type="ARBA" id="ARBA00022691"/>
    </source>
</evidence>
<dbReference type="STRING" id="5786.F1A4V3"/>
<dbReference type="InterPro" id="IPR000682">
    <property type="entry name" value="PCMT"/>
</dbReference>
<dbReference type="Gene3D" id="3.40.50.150">
    <property type="entry name" value="Vaccinia Virus protein VP39"/>
    <property type="match status" value="1"/>
</dbReference>
<dbReference type="FunCoup" id="F1A4V3">
    <property type="interactions" value="325"/>
</dbReference>
<dbReference type="OrthoDB" id="73890at2759"/>
<comment type="similarity">
    <text evidence="2">Belongs to the methyltransferase superfamily. L-isoaspartyl/D-aspartyl protein methyltransferase family.</text>
</comment>
<evidence type="ECO:0000256" key="4">
    <source>
        <dbReference type="ARBA" id="ARBA00022490"/>
    </source>
</evidence>
<accession>F1A4V3</accession>
<gene>
    <name evidence="9" type="ORF">DICPUDRAFT_90799</name>
</gene>
<dbReference type="RefSeq" id="XP_003294697.1">
    <property type="nucleotide sequence ID" value="XM_003294649.1"/>
</dbReference>
<dbReference type="Pfam" id="PF01135">
    <property type="entry name" value="PCMT"/>
    <property type="match status" value="1"/>
</dbReference>
<protein>
    <recommendedName>
        <fullName evidence="3">protein-L-isoaspartate(D-aspartate) O-methyltransferase</fullName>
        <ecNumber evidence="3">2.1.1.77</ecNumber>
    </recommendedName>
</protein>
<dbReference type="InterPro" id="IPR029063">
    <property type="entry name" value="SAM-dependent_MTases_sf"/>
</dbReference>
<dbReference type="InParanoid" id="F1A4V3"/>
<name>F1A4V3_DICPU</name>
<organism evidence="9 10">
    <name type="scientific">Dictyostelium purpureum</name>
    <name type="common">Slime mold</name>
    <dbReference type="NCBI Taxonomy" id="5786"/>
    <lineage>
        <taxon>Eukaryota</taxon>
        <taxon>Amoebozoa</taxon>
        <taxon>Evosea</taxon>
        <taxon>Eumycetozoa</taxon>
        <taxon>Dictyostelia</taxon>
        <taxon>Dictyosteliales</taxon>
        <taxon>Dictyosteliaceae</taxon>
        <taxon>Dictyostelium</taxon>
    </lineage>
</organism>
<dbReference type="eggNOG" id="KOG1661">
    <property type="taxonomic scope" value="Eukaryota"/>
</dbReference>
<dbReference type="VEuPathDB" id="AmoebaDB:DICPUDRAFT_90799"/>